<dbReference type="PANTHER" id="PTHR30204:SF93">
    <property type="entry name" value="HTH MERR-TYPE DOMAIN-CONTAINING PROTEIN"/>
    <property type="match status" value="1"/>
</dbReference>
<reference evidence="3 4" key="1">
    <citation type="submission" date="2018-09" db="EMBL/GenBank/DDBJ databases">
        <title>Phylogeny of the Shewanellaceae, and recommendation for two new genera, Pseudoshewanella and Parashewanella.</title>
        <authorList>
            <person name="Wang G."/>
        </authorList>
    </citation>
    <scope>NUCLEOTIDE SEQUENCE [LARGE SCALE GENOMIC DNA]</scope>
    <source>
        <strain evidence="3 4">KCTC 22492</strain>
    </source>
</reference>
<comment type="caution">
    <text evidence="3">The sequence shown here is derived from an EMBL/GenBank/DDBJ whole genome shotgun (WGS) entry which is preliminary data.</text>
</comment>
<dbReference type="AlphaFoldDB" id="A0A3A6TFP1"/>
<dbReference type="GO" id="GO:0003677">
    <property type="term" value="F:DNA binding"/>
    <property type="evidence" value="ECO:0007669"/>
    <property type="project" value="UniProtKB-KW"/>
</dbReference>
<dbReference type="InterPro" id="IPR047057">
    <property type="entry name" value="MerR_fam"/>
</dbReference>
<keyword evidence="4" id="KW-1185">Reference proteome</keyword>
<dbReference type="OrthoDB" id="9808480at2"/>
<dbReference type="CDD" id="cd00592">
    <property type="entry name" value="HTH_MerR-like"/>
    <property type="match status" value="1"/>
</dbReference>
<dbReference type="Proteomes" id="UP000273022">
    <property type="component" value="Unassembled WGS sequence"/>
</dbReference>
<evidence type="ECO:0000256" key="1">
    <source>
        <dbReference type="ARBA" id="ARBA00023125"/>
    </source>
</evidence>
<evidence type="ECO:0000313" key="3">
    <source>
        <dbReference type="EMBL" id="RJY07047.1"/>
    </source>
</evidence>
<accession>A0A3A6TFP1</accession>
<dbReference type="PROSITE" id="PS50937">
    <property type="entry name" value="HTH_MERR_2"/>
    <property type="match status" value="1"/>
</dbReference>
<dbReference type="GO" id="GO:0003700">
    <property type="term" value="F:DNA-binding transcription factor activity"/>
    <property type="evidence" value="ECO:0007669"/>
    <property type="project" value="InterPro"/>
</dbReference>
<dbReference type="Pfam" id="PF13411">
    <property type="entry name" value="MerR_1"/>
    <property type="match status" value="1"/>
</dbReference>
<dbReference type="InterPro" id="IPR009061">
    <property type="entry name" value="DNA-bd_dom_put_sf"/>
</dbReference>
<keyword evidence="1" id="KW-0238">DNA-binding</keyword>
<proteinExistence type="predicted"/>
<name>A0A3A6TFP1_9GAMM</name>
<evidence type="ECO:0000313" key="4">
    <source>
        <dbReference type="Proteomes" id="UP000273022"/>
    </source>
</evidence>
<feature type="domain" description="HTH merR-type" evidence="2">
    <location>
        <begin position="6"/>
        <end position="74"/>
    </location>
</feature>
<sequence length="136" mass="15322">MKTSNQYSLAELCKLVDLTPRTVRFYIQKQILSAPEGTGRAAFYHQQHLEQLLEIRKWQDAGLSLERIKELLNSNGDSKPIPPIKPKQPGDIEVCSHVHIADGLTLQIEPTKAGLNSDQMRQLISTVLSAYNNIKE</sequence>
<dbReference type="PANTHER" id="PTHR30204">
    <property type="entry name" value="REDOX-CYCLING DRUG-SENSING TRANSCRIPTIONAL ACTIVATOR SOXR"/>
    <property type="match status" value="1"/>
</dbReference>
<protein>
    <submittedName>
        <fullName evidence="3">MerR family transcriptional regulator</fullName>
    </submittedName>
</protein>
<dbReference type="SUPFAM" id="SSF46955">
    <property type="entry name" value="Putative DNA-binding domain"/>
    <property type="match status" value="1"/>
</dbReference>
<dbReference type="EMBL" id="QYYH01000139">
    <property type="protein sequence ID" value="RJY07047.1"/>
    <property type="molecule type" value="Genomic_DNA"/>
</dbReference>
<dbReference type="RefSeq" id="WP_121854777.1">
    <property type="nucleotide sequence ID" value="NZ_CP037952.1"/>
</dbReference>
<gene>
    <name evidence="3" type="ORF">D5R81_16810</name>
</gene>
<dbReference type="SMART" id="SM00422">
    <property type="entry name" value="HTH_MERR"/>
    <property type="match status" value="1"/>
</dbReference>
<organism evidence="3 4">
    <name type="scientific">Parashewanella spongiae</name>
    <dbReference type="NCBI Taxonomy" id="342950"/>
    <lineage>
        <taxon>Bacteria</taxon>
        <taxon>Pseudomonadati</taxon>
        <taxon>Pseudomonadota</taxon>
        <taxon>Gammaproteobacteria</taxon>
        <taxon>Alteromonadales</taxon>
        <taxon>Shewanellaceae</taxon>
        <taxon>Parashewanella</taxon>
    </lineage>
</organism>
<evidence type="ECO:0000259" key="2">
    <source>
        <dbReference type="PROSITE" id="PS50937"/>
    </source>
</evidence>
<dbReference type="Gene3D" id="1.10.1660.10">
    <property type="match status" value="1"/>
</dbReference>
<dbReference type="InterPro" id="IPR000551">
    <property type="entry name" value="MerR-type_HTH_dom"/>
</dbReference>